<dbReference type="RefSeq" id="WP_336586755.1">
    <property type="nucleotide sequence ID" value="NZ_JBBAXC010000006.1"/>
</dbReference>
<gene>
    <name evidence="1" type="ORF">WAK64_09670</name>
</gene>
<sequence length="48" mass="5737">MPEQKKVKQWLLSMLKEKIDPLCDNEKLKRSKNSTTFKRKIEGAIQYL</sequence>
<name>A0ABU8HDJ2_9BACI</name>
<organism evidence="1 2">
    <name type="scientific">Bacillus spongiae</name>
    <dbReference type="NCBI Taxonomy" id="2683610"/>
    <lineage>
        <taxon>Bacteria</taxon>
        <taxon>Bacillati</taxon>
        <taxon>Bacillota</taxon>
        <taxon>Bacilli</taxon>
        <taxon>Bacillales</taxon>
        <taxon>Bacillaceae</taxon>
        <taxon>Bacillus</taxon>
    </lineage>
</organism>
<keyword evidence="2" id="KW-1185">Reference proteome</keyword>
<evidence type="ECO:0000313" key="2">
    <source>
        <dbReference type="Proteomes" id="UP001312865"/>
    </source>
</evidence>
<comment type="caution">
    <text evidence="1">The sequence shown here is derived from an EMBL/GenBank/DDBJ whole genome shotgun (WGS) entry which is preliminary data.</text>
</comment>
<reference evidence="1 2" key="1">
    <citation type="journal article" date="2018" name="J. Microbiol.">
        <title>Bacillus spongiae sp. nov., isolated from sponge of Jeju Island.</title>
        <authorList>
            <person name="Lee G.E."/>
            <person name="Im W.T."/>
            <person name="Park J.S."/>
        </authorList>
    </citation>
    <scope>NUCLEOTIDE SEQUENCE [LARGE SCALE GENOMIC DNA]</scope>
    <source>
        <strain evidence="1 2">135PIL107-10</strain>
    </source>
</reference>
<protein>
    <submittedName>
        <fullName evidence="1">Uncharacterized protein</fullName>
    </submittedName>
</protein>
<accession>A0ABU8HDJ2</accession>
<proteinExistence type="predicted"/>
<dbReference type="EMBL" id="JBBAXC010000006">
    <property type="protein sequence ID" value="MEI5907325.1"/>
    <property type="molecule type" value="Genomic_DNA"/>
</dbReference>
<evidence type="ECO:0000313" key="1">
    <source>
        <dbReference type="EMBL" id="MEI5907325.1"/>
    </source>
</evidence>
<dbReference type="Proteomes" id="UP001312865">
    <property type="component" value="Unassembled WGS sequence"/>
</dbReference>